<accession>A0A1I3K6L5</accession>
<keyword evidence="3" id="KW-1185">Reference proteome</keyword>
<reference evidence="2 3" key="1">
    <citation type="submission" date="2016-10" db="EMBL/GenBank/DDBJ databases">
        <authorList>
            <person name="de Groot N.N."/>
        </authorList>
    </citation>
    <scope>NUCLEOTIDE SEQUENCE [LARGE SCALE GENOMIC DNA]</scope>
    <source>
        <strain evidence="2 3">DSM 44778</strain>
    </source>
</reference>
<evidence type="ECO:0000256" key="1">
    <source>
        <dbReference type="SAM" id="Phobius"/>
    </source>
</evidence>
<gene>
    <name evidence="2" type="ORF">SAMN05421852_101352</name>
</gene>
<organism evidence="2 3">
    <name type="scientific">Thermoflavimicrobium dichotomicum</name>
    <dbReference type="NCBI Taxonomy" id="46223"/>
    <lineage>
        <taxon>Bacteria</taxon>
        <taxon>Bacillati</taxon>
        <taxon>Bacillota</taxon>
        <taxon>Bacilli</taxon>
        <taxon>Bacillales</taxon>
        <taxon>Thermoactinomycetaceae</taxon>
        <taxon>Thermoflavimicrobium</taxon>
    </lineage>
</organism>
<dbReference type="AlphaFoldDB" id="A0A1I3K6L5"/>
<proteinExistence type="predicted"/>
<dbReference type="Proteomes" id="UP000199545">
    <property type="component" value="Unassembled WGS sequence"/>
</dbReference>
<dbReference type="EMBL" id="FORR01000001">
    <property type="protein sequence ID" value="SFI68076.1"/>
    <property type="molecule type" value="Genomic_DNA"/>
</dbReference>
<keyword evidence="1" id="KW-1133">Transmembrane helix</keyword>
<dbReference type="STRING" id="46223.SAMN05421852_101352"/>
<dbReference type="Gene3D" id="3.10.450.50">
    <property type="match status" value="1"/>
</dbReference>
<evidence type="ECO:0000313" key="3">
    <source>
        <dbReference type="Proteomes" id="UP000199545"/>
    </source>
</evidence>
<protein>
    <submittedName>
        <fullName evidence="2">Uncharacterized protein</fullName>
    </submittedName>
</protein>
<keyword evidence="1" id="KW-0472">Membrane</keyword>
<evidence type="ECO:0000313" key="2">
    <source>
        <dbReference type="EMBL" id="SFI68076.1"/>
    </source>
</evidence>
<name>A0A1I3K6L5_9BACL</name>
<sequence length="156" mass="18208">MNGRMIVVSGVILLCLFLSVMLNISQWRENAKLKEEISFYKEDEVVSKFVHSFIESFFAGDKKKILSSLTKEARQELESMEKEGPDPREETQIADKKIDIKKIFFDRVTGKEVNALVFVETDYQLNGHPIHEEYEMRVDLVKEGGEWKVKDYLTLR</sequence>
<dbReference type="OrthoDB" id="2990223at2"/>
<feature type="transmembrane region" description="Helical" evidence="1">
    <location>
        <begin position="6"/>
        <end position="24"/>
    </location>
</feature>
<dbReference type="RefSeq" id="WP_093227403.1">
    <property type="nucleotide sequence ID" value="NZ_FORR01000001.1"/>
</dbReference>
<keyword evidence="1" id="KW-0812">Transmembrane</keyword>